<dbReference type="RefSeq" id="WP_144910700.1">
    <property type="nucleotide sequence ID" value="NZ_VLLI01000003.1"/>
</dbReference>
<reference evidence="3 4" key="1">
    <citation type="submission" date="2019-07" db="EMBL/GenBank/DDBJ databases">
        <title>Genomic Encyclopedia of Archaeal and Bacterial Type Strains, Phase II (KMG-II): from individual species to whole genera.</title>
        <authorList>
            <person name="Goeker M."/>
        </authorList>
    </citation>
    <scope>NUCLEOTIDE SEQUENCE [LARGE SCALE GENOMIC DNA]</scope>
    <source>
        <strain evidence="3 4">ATCC BAA-1854</strain>
    </source>
</reference>
<dbReference type="InterPro" id="IPR013766">
    <property type="entry name" value="Thioredoxin_domain"/>
</dbReference>
<dbReference type="Gene3D" id="3.40.30.10">
    <property type="entry name" value="Glutaredoxin"/>
    <property type="match status" value="1"/>
</dbReference>
<dbReference type="SUPFAM" id="SSF52833">
    <property type="entry name" value="Thioredoxin-like"/>
    <property type="match status" value="1"/>
</dbReference>
<dbReference type="InterPro" id="IPR012336">
    <property type="entry name" value="Thioredoxin-like_fold"/>
</dbReference>
<dbReference type="OrthoDB" id="662072at2"/>
<feature type="chain" id="PRO_5021874554" evidence="1">
    <location>
        <begin position="20"/>
        <end position="167"/>
    </location>
</feature>
<evidence type="ECO:0000313" key="3">
    <source>
        <dbReference type="EMBL" id="TWJ02272.1"/>
    </source>
</evidence>
<dbReference type="PROSITE" id="PS51352">
    <property type="entry name" value="THIOREDOXIN_2"/>
    <property type="match status" value="1"/>
</dbReference>
<accession>A0A562U902</accession>
<gene>
    <name evidence="3" type="ORF">JN11_01244</name>
</gene>
<name>A0A562U902_9SPHI</name>
<keyword evidence="4" id="KW-1185">Reference proteome</keyword>
<dbReference type="AlphaFoldDB" id="A0A562U902"/>
<dbReference type="EMBL" id="VLLI01000003">
    <property type="protein sequence ID" value="TWJ02272.1"/>
    <property type="molecule type" value="Genomic_DNA"/>
</dbReference>
<dbReference type="Proteomes" id="UP000317010">
    <property type="component" value="Unassembled WGS sequence"/>
</dbReference>
<dbReference type="InterPro" id="IPR036249">
    <property type="entry name" value="Thioredoxin-like_sf"/>
</dbReference>
<evidence type="ECO:0000313" key="4">
    <source>
        <dbReference type="Proteomes" id="UP000317010"/>
    </source>
</evidence>
<dbReference type="Pfam" id="PF13098">
    <property type="entry name" value="Thioredoxin_2"/>
    <property type="match status" value="1"/>
</dbReference>
<comment type="caution">
    <text evidence="3">The sequence shown here is derived from an EMBL/GenBank/DDBJ whole genome shotgun (WGS) entry which is preliminary data.</text>
</comment>
<evidence type="ECO:0000259" key="2">
    <source>
        <dbReference type="PROSITE" id="PS51352"/>
    </source>
</evidence>
<keyword evidence="1" id="KW-0732">Signal</keyword>
<proteinExistence type="predicted"/>
<feature type="domain" description="Thioredoxin" evidence="2">
    <location>
        <begin position="27"/>
        <end position="167"/>
    </location>
</feature>
<organism evidence="3 4">
    <name type="scientific">Mucilaginibacter frigoritolerans</name>
    <dbReference type="NCBI Taxonomy" id="652788"/>
    <lineage>
        <taxon>Bacteria</taxon>
        <taxon>Pseudomonadati</taxon>
        <taxon>Bacteroidota</taxon>
        <taxon>Sphingobacteriia</taxon>
        <taxon>Sphingobacteriales</taxon>
        <taxon>Sphingobacteriaceae</taxon>
        <taxon>Mucilaginibacter</taxon>
    </lineage>
</organism>
<evidence type="ECO:0000256" key="1">
    <source>
        <dbReference type="SAM" id="SignalP"/>
    </source>
</evidence>
<protein>
    <submittedName>
        <fullName evidence="3">Thioredoxin-like protein</fullName>
    </submittedName>
</protein>
<sequence>MKKLLFFFGLIIAAGCANAQSTNPPSYTPPATIPPYHILTTDSVYNTPANLKKNKAVMIIYFSPDCSHCQHLMYELKPKMDDFKNVQVVMITFAEPLKASQVFYRDFDLKKYPNFTVGTEGYTYVVQRFYQVRTTPYIALYDKNHKLVKYFDKAPKADEIADAAKKL</sequence>
<feature type="signal peptide" evidence="1">
    <location>
        <begin position="1"/>
        <end position="19"/>
    </location>
</feature>
<dbReference type="PROSITE" id="PS51257">
    <property type="entry name" value="PROKAR_LIPOPROTEIN"/>
    <property type="match status" value="1"/>
</dbReference>